<comment type="caution">
    <text evidence="3">The sequence shown here is derived from an EMBL/GenBank/DDBJ whole genome shotgun (WGS) entry which is preliminary data.</text>
</comment>
<dbReference type="EMBL" id="JAACXV010000067">
    <property type="protein sequence ID" value="KAF7284888.1"/>
    <property type="molecule type" value="Genomic_DNA"/>
</dbReference>
<gene>
    <name evidence="3" type="ORF">GWI33_021462</name>
</gene>
<dbReference type="Proteomes" id="UP000625711">
    <property type="component" value="Unassembled WGS sequence"/>
</dbReference>
<evidence type="ECO:0000256" key="1">
    <source>
        <dbReference type="SAM" id="MobiDB-lite"/>
    </source>
</evidence>
<reference evidence="3" key="1">
    <citation type="submission" date="2020-08" db="EMBL/GenBank/DDBJ databases">
        <title>Genome sequencing and assembly of the red palm weevil Rhynchophorus ferrugineus.</title>
        <authorList>
            <person name="Dias G.B."/>
            <person name="Bergman C.M."/>
            <person name="Manee M."/>
        </authorList>
    </citation>
    <scope>NUCLEOTIDE SEQUENCE</scope>
    <source>
        <strain evidence="3">AA-2017</strain>
        <tissue evidence="3">Whole larva</tissue>
    </source>
</reference>
<dbReference type="AlphaFoldDB" id="A0A834IVW9"/>
<sequence>MTRITPNIKGSRSVKNTGTTVTATILYGTPIWGGILGYKFYENMPERLNRSLAISITSAYRTVFGEAERVVAGLPFTRLLVEERSKVHIKSKEVKSRAREEHTKDGPVHSLKTSESGSEIRAHSLLKLLLDTEYLANTGTG</sequence>
<evidence type="ECO:0000313" key="4">
    <source>
        <dbReference type="Proteomes" id="UP000625711"/>
    </source>
</evidence>
<keyword evidence="2" id="KW-0472">Membrane</keyword>
<evidence type="ECO:0000313" key="3">
    <source>
        <dbReference type="EMBL" id="KAF7284888.1"/>
    </source>
</evidence>
<feature type="transmembrane region" description="Helical" evidence="2">
    <location>
        <begin position="20"/>
        <end position="41"/>
    </location>
</feature>
<keyword evidence="4" id="KW-1185">Reference proteome</keyword>
<organism evidence="3 4">
    <name type="scientific">Rhynchophorus ferrugineus</name>
    <name type="common">Red palm weevil</name>
    <name type="synonym">Curculio ferrugineus</name>
    <dbReference type="NCBI Taxonomy" id="354439"/>
    <lineage>
        <taxon>Eukaryota</taxon>
        <taxon>Metazoa</taxon>
        <taxon>Ecdysozoa</taxon>
        <taxon>Arthropoda</taxon>
        <taxon>Hexapoda</taxon>
        <taxon>Insecta</taxon>
        <taxon>Pterygota</taxon>
        <taxon>Neoptera</taxon>
        <taxon>Endopterygota</taxon>
        <taxon>Coleoptera</taxon>
        <taxon>Polyphaga</taxon>
        <taxon>Cucujiformia</taxon>
        <taxon>Curculionidae</taxon>
        <taxon>Dryophthorinae</taxon>
        <taxon>Rhynchophorus</taxon>
    </lineage>
</organism>
<evidence type="ECO:0000256" key="2">
    <source>
        <dbReference type="SAM" id="Phobius"/>
    </source>
</evidence>
<accession>A0A834IVW9</accession>
<proteinExistence type="predicted"/>
<keyword evidence="2" id="KW-1133">Transmembrane helix</keyword>
<feature type="compositionally biased region" description="Basic and acidic residues" evidence="1">
    <location>
        <begin position="90"/>
        <end position="107"/>
    </location>
</feature>
<keyword evidence="2" id="KW-0812">Transmembrane</keyword>
<name>A0A834IVW9_RHYFE</name>
<dbReference type="OrthoDB" id="6780105at2759"/>
<feature type="region of interest" description="Disordered" evidence="1">
    <location>
        <begin position="90"/>
        <end position="116"/>
    </location>
</feature>
<protein>
    <submittedName>
        <fullName evidence="3">Uncharacterized protein</fullName>
    </submittedName>
</protein>